<dbReference type="PANTHER" id="PTHR38111">
    <property type="entry name" value="ZN(2)-C6 FUNGAL-TYPE DOMAIN-CONTAINING PROTEIN-RELATED"/>
    <property type="match status" value="1"/>
</dbReference>
<dbReference type="STRING" id="1380566.A0A179G6Y5"/>
<dbReference type="PROSITE" id="PS50048">
    <property type="entry name" value="ZN2_CY6_FUNGAL_2"/>
    <property type="match status" value="1"/>
</dbReference>
<dbReference type="PANTHER" id="PTHR38111:SF11">
    <property type="entry name" value="TRANSCRIPTION FACTOR DOMAIN-CONTAINING PROTEIN-RELATED"/>
    <property type="match status" value="1"/>
</dbReference>
<protein>
    <submittedName>
        <fullName evidence="3">H/K ATPase alpha subunit</fullName>
    </submittedName>
</protein>
<dbReference type="EMBL" id="LSBJ02000001">
    <property type="protein sequence ID" value="OAQ73557.1"/>
    <property type="molecule type" value="Genomic_DNA"/>
</dbReference>
<name>A0A179G6Y5_METCM</name>
<proteinExistence type="predicted"/>
<dbReference type="Proteomes" id="UP000078397">
    <property type="component" value="Unassembled WGS sequence"/>
</dbReference>
<evidence type="ECO:0000259" key="2">
    <source>
        <dbReference type="PROSITE" id="PS50048"/>
    </source>
</evidence>
<gene>
    <name evidence="3" type="ORF">VFPPC_01245</name>
</gene>
<keyword evidence="4" id="KW-1185">Reference proteome</keyword>
<dbReference type="RefSeq" id="XP_018149640.1">
    <property type="nucleotide sequence ID" value="XM_018281108.1"/>
</dbReference>
<reference evidence="3 4" key="1">
    <citation type="journal article" date="2016" name="PLoS Pathog.">
        <title>Biosynthesis of antibiotic leucinostatins in bio-control fungus Purpureocillium lilacinum and their inhibition on phytophthora revealed by genome mining.</title>
        <authorList>
            <person name="Wang G."/>
            <person name="Liu Z."/>
            <person name="Lin R."/>
            <person name="Li E."/>
            <person name="Mao Z."/>
            <person name="Ling J."/>
            <person name="Yang Y."/>
            <person name="Yin W.B."/>
            <person name="Xie B."/>
        </authorList>
    </citation>
    <scope>NUCLEOTIDE SEQUENCE [LARGE SCALE GENOMIC DNA]</scope>
    <source>
        <strain evidence="3">170</strain>
    </source>
</reference>
<dbReference type="OrthoDB" id="4314040at2759"/>
<dbReference type="InterPro" id="IPR036864">
    <property type="entry name" value="Zn2-C6_fun-type_DNA-bd_sf"/>
</dbReference>
<dbReference type="SUPFAM" id="SSF57701">
    <property type="entry name" value="Zn2/Cys6 DNA-binding domain"/>
    <property type="match status" value="1"/>
</dbReference>
<dbReference type="GO" id="GO:0000981">
    <property type="term" value="F:DNA-binding transcription factor activity, RNA polymerase II-specific"/>
    <property type="evidence" value="ECO:0007669"/>
    <property type="project" value="InterPro"/>
</dbReference>
<sequence>MPGVPSSRSCEGCRKVKKKCDQGKPSCSRCVRLNIRCIGSGRQRYKFQDESTAFAIVNSQVSRRSPPTGPVEFGPIITVPSNKITITAGSLGSVLAVTDPRYDIFSFGLFMQELPQRLGYSAALDASAAAFVGALKDLRTKQPSANTIKKYVGALNAVQKSLSDENTAYSAETLCAIFLVMAAQPWLSMKGDRHPSHGLGMSQLLKILVDKQPQDEFMRTLISSVSVVVILENIFNPAIELEPWIHKVHTLSSKEDEEAALKLGLNFRSVDMRWLSKIPDLIWNPKENSETIKTYYEMIRADYPGIKAFGDNAIEAKCIGPPTSLPLKLVRAQTHYQAAQCIILTIAITLNAFMSKHFGPDDLLATERYTFCADVIQLSERARHRRPLAAAHVPLCLITAWLASQDPVQQIQLELLMDDYEQDYNLIDLVRNSTQIEEEGKTGIIRKLPCFPMNILGGQIETGMGTGVKGGPEAYCAEYCNIL</sequence>
<dbReference type="GO" id="GO:0008270">
    <property type="term" value="F:zinc ion binding"/>
    <property type="evidence" value="ECO:0007669"/>
    <property type="project" value="InterPro"/>
</dbReference>
<dbReference type="InterPro" id="IPR001138">
    <property type="entry name" value="Zn2Cys6_DnaBD"/>
</dbReference>
<keyword evidence="1" id="KW-0539">Nucleus</keyword>
<dbReference type="SMART" id="SM00066">
    <property type="entry name" value="GAL4"/>
    <property type="match status" value="1"/>
</dbReference>
<dbReference type="Gene3D" id="4.10.240.10">
    <property type="entry name" value="Zn(2)-C6 fungal-type DNA-binding domain"/>
    <property type="match status" value="1"/>
</dbReference>
<evidence type="ECO:0000313" key="3">
    <source>
        <dbReference type="EMBL" id="OAQ73557.1"/>
    </source>
</evidence>
<evidence type="ECO:0000313" key="4">
    <source>
        <dbReference type="Proteomes" id="UP000078397"/>
    </source>
</evidence>
<dbReference type="AlphaFoldDB" id="A0A179G6Y5"/>
<feature type="domain" description="Zn(2)-C6 fungal-type" evidence="2">
    <location>
        <begin position="9"/>
        <end position="37"/>
    </location>
</feature>
<dbReference type="KEGG" id="pchm:VFPPC_01245"/>
<evidence type="ECO:0000256" key="1">
    <source>
        <dbReference type="ARBA" id="ARBA00023242"/>
    </source>
</evidence>
<dbReference type="CDD" id="cd00067">
    <property type="entry name" value="GAL4"/>
    <property type="match status" value="1"/>
</dbReference>
<dbReference type="GeneID" id="28845102"/>
<dbReference type="InterPro" id="IPR053178">
    <property type="entry name" value="Osmoadaptation_assoc"/>
</dbReference>
<dbReference type="Pfam" id="PF00172">
    <property type="entry name" value="Zn_clus"/>
    <property type="match status" value="1"/>
</dbReference>
<accession>A0A179G6Y5</accession>
<dbReference type="PROSITE" id="PS00463">
    <property type="entry name" value="ZN2_CY6_FUNGAL_1"/>
    <property type="match status" value="1"/>
</dbReference>
<comment type="caution">
    <text evidence="3">The sequence shown here is derived from an EMBL/GenBank/DDBJ whole genome shotgun (WGS) entry which is preliminary data.</text>
</comment>
<organism evidence="3 4">
    <name type="scientific">Pochonia chlamydosporia 170</name>
    <dbReference type="NCBI Taxonomy" id="1380566"/>
    <lineage>
        <taxon>Eukaryota</taxon>
        <taxon>Fungi</taxon>
        <taxon>Dikarya</taxon>
        <taxon>Ascomycota</taxon>
        <taxon>Pezizomycotina</taxon>
        <taxon>Sordariomycetes</taxon>
        <taxon>Hypocreomycetidae</taxon>
        <taxon>Hypocreales</taxon>
        <taxon>Clavicipitaceae</taxon>
        <taxon>Pochonia</taxon>
    </lineage>
</organism>